<keyword evidence="10" id="KW-0143">Chaperone</keyword>
<keyword evidence="7" id="KW-0560">Oxidoreductase</keyword>
<evidence type="ECO:0000256" key="8">
    <source>
        <dbReference type="ARBA" id="ARBA00023136"/>
    </source>
</evidence>
<keyword evidence="5" id="KW-0249">Electron transport</keyword>
<evidence type="ECO:0000256" key="4">
    <source>
        <dbReference type="ARBA" id="ARBA00022692"/>
    </source>
</evidence>
<proteinExistence type="inferred from homology"/>
<keyword evidence="4 12" id="KW-0812">Transmembrane</keyword>
<dbReference type="PIRSF" id="PIRSF036659">
    <property type="entry name" value="BdbC"/>
    <property type="match status" value="1"/>
</dbReference>
<gene>
    <name evidence="13" type="ORF">GZ085_05410</name>
</gene>
<dbReference type="AlphaFoldDB" id="A0A7C9NTQ2"/>
<dbReference type="SUPFAM" id="SSF158442">
    <property type="entry name" value="DsbB-like"/>
    <property type="match status" value="1"/>
</dbReference>
<comment type="subcellular location">
    <subcellularLocation>
        <location evidence="1">Membrane</location>
        <topology evidence="1">Multi-pass membrane protein</topology>
    </subcellularLocation>
</comment>
<dbReference type="InterPro" id="IPR012187">
    <property type="entry name" value="Disulphide_bond_form_BdbC"/>
</dbReference>
<evidence type="ECO:0000256" key="10">
    <source>
        <dbReference type="ARBA" id="ARBA00023186"/>
    </source>
</evidence>
<dbReference type="PANTHER" id="PTHR43469">
    <property type="entry name" value="DISULFIDE FORMATION PROTEIN-RELATED"/>
    <property type="match status" value="1"/>
</dbReference>
<keyword evidence="6 12" id="KW-1133">Transmembrane helix</keyword>
<dbReference type="Pfam" id="PF02600">
    <property type="entry name" value="DsbB"/>
    <property type="match status" value="1"/>
</dbReference>
<feature type="transmembrane region" description="Helical" evidence="12">
    <location>
        <begin position="45"/>
        <end position="65"/>
    </location>
</feature>
<feature type="transmembrane region" description="Helical" evidence="12">
    <location>
        <begin position="72"/>
        <end position="95"/>
    </location>
</feature>
<dbReference type="PANTHER" id="PTHR43469:SF1">
    <property type="entry name" value="SPBETA PROPHAGE-DERIVED DISULFIDE BOND FORMATION PROTEIN B"/>
    <property type="match status" value="1"/>
</dbReference>
<evidence type="ECO:0000256" key="1">
    <source>
        <dbReference type="ARBA" id="ARBA00004141"/>
    </source>
</evidence>
<dbReference type="EMBL" id="JAAFGW010000059">
    <property type="protein sequence ID" value="NDP47825.1"/>
    <property type="molecule type" value="Genomic_DNA"/>
</dbReference>
<evidence type="ECO:0000256" key="9">
    <source>
        <dbReference type="ARBA" id="ARBA00023157"/>
    </source>
</evidence>
<evidence type="ECO:0000256" key="2">
    <source>
        <dbReference type="ARBA" id="ARBA00007602"/>
    </source>
</evidence>
<dbReference type="InterPro" id="IPR003752">
    <property type="entry name" value="DiS_bond_form_DsbB/BdbC"/>
</dbReference>
<evidence type="ECO:0000256" key="11">
    <source>
        <dbReference type="ARBA" id="ARBA00023284"/>
    </source>
</evidence>
<evidence type="ECO:0000256" key="3">
    <source>
        <dbReference type="ARBA" id="ARBA00022448"/>
    </source>
</evidence>
<keyword evidence="9" id="KW-1015">Disulfide bond</keyword>
<evidence type="ECO:0000313" key="14">
    <source>
        <dbReference type="Proteomes" id="UP000483432"/>
    </source>
</evidence>
<dbReference type="Proteomes" id="UP000483432">
    <property type="component" value="Unassembled WGS sequence"/>
</dbReference>
<evidence type="ECO:0000256" key="12">
    <source>
        <dbReference type="SAM" id="Phobius"/>
    </source>
</evidence>
<evidence type="ECO:0000313" key="13">
    <source>
        <dbReference type="EMBL" id="NDP47825.1"/>
    </source>
</evidence>
<feature type="transmembrane region" description="Helical" evidence="12">
    <location>
        <begin position="12"/>
        <end position="33"/>
    </location>
</feature>
<feature type="transmembrane region" description="Helical" evidence="12">
    <location>
        <begin position="115"/>
        <end position="137"/>
    </location>
</feature>
<keyword evidence="3" id="KW-0813">Transport</keyword>
<dbReference type="Gene3D" id="1.20.1550.10">
    <property type="entry name" value="DsbB-like"/>
    <property type="match status" value="1"/>
</dbReference>
<comment type="similarity">
    <text evidence="2">Belongs to the DsbB family. BdbC subfamily.</text>
</comment>
<dbReference type="GO" id="GO:0015035">
    <property type="term" value="F:protein-disulfide reductase activity"/>
    <property type="evidence" value="ECO:0007669"/>
    <property type="project" value="InterPro"/>
</dbReference>
<evidence type="ECO:0000256" key="7">
    <source>
        <dbReference type="ARBA" id="ARBA00023002"/>
    </source>
</evidence>
<evidence type="ECO:0000256" key="6">
    <source>
        <dbReference type="ARBA" id="ARBA00022989"/>
    </source>
</evidence>
<dbReference type="InterPro" id="IPR023380">
    <property type="entry name" value="DsbB-like_sf"/>
</dbReference>
<name>A0A7C9NTQ2_9PROT</name>
<organism evidence="13 14">
    <name type="scientific">Sulfuriferula multivorans</name>
    <dbReference type="NCBI Taxonomy" id="1559896"/>
    <lineage>
        <taxon>Bacteria</taxon>
        <taxon>Pseudomonadati</taxon>
        <taxon>Pseudomonadota</taxon>
        <taxon>Betaproteobacteria</taxon>
        <taxon>Nitrosomonadales</taxon>
        <taxon>Sulfuricellaceae</taxon>
        <taxon>Sulfuriferula</taxon>
    </lineage>
</organism>
<keyword evidence="8 12" id="KW-0472">Membrane</keyword>
<reference evidence="13 14" key="1">
    <citation type="submission" date="2019-09" db="EMBL/GenBank/DDBJ databases">
        <title>H2 Metabolism Revealed by Metagenomic Analysis in Subglacial Sediment of East Antarctica.</title>
        <authorList>
            <person name="Yang Z."/>
            <person name="Zhang Y."/>
            <person name="Lv Y."/>
            <person name="Yan W."/>
            <person name="Xiao X."/>
            <person name="Sun B."/>
            <person name="Ma H."/>
        </authorList>
    </citation>
    <scope>NUCLEOTIDE SEQUENCE [LARGE SCALE GENOMIC DNA]</scope>
    <source>
        <strain evidence="13">Bin2_2</strain>
    </source>
</reference>
<keyword evidence="11" id="KW-0676">Redox-active center</keyword>
<evidence type="ECO:0000256" key="5">
    <source>
        <dbReference type="ARBA" id="ARBA00022982"/>
    </source>
</evidence>
<protein>
    <submittedName>
        <fullName evidence="13">Disulfide bond formation protein B</fullName>
    </submittedName>
</protein>
<comment type="caution">
    <text evidence="13">The sequence shown here is derived from an EMBL/GenBank/DDBJ whole genome shotgun (WGS) entry which is preliminary data.</text>
</comment>
<dbReference type="GO" id="GO:0006457">
    <property type="term" value="P:protein folding"/>
    <property type="evidence" value="ECO:0007669"/>
    <property type="project" value="InterPro"/>
</dbReference>
<dbReference type="GO" id="GO:0016020">
    <property type="term" value="C:membrane"/>
    <property type="evidence" value="ECO:0007669"/>
    <property type="project" value="UniProtKB-SubCell"/>
</dbReference>
<accession>A0A7C9NTQ2</accession>
<sequence length="145" mass="15803">MPNLDHSSNTAWTLVFLAWLLATLSTLGALFLGEIMGYTPCQFCWYQRIAMFPLVFVLAAGLFPFDPKVIRYALPLAIVGGLLALFQMALVVGLISESVTPCQKGVPCSELQVVWFGFVSIPLLSVLAFSSIIALLFSAHFKGSK</sequence>